<sequence>MHSNNLDTRSKEKQFWLISSVIFLTLLYLLAPILTPFLIAGFLAYLGDPLVDRLETWKLSRTMSVLVVFVTIMLGLLLFFLLLIPILESQFKKLVTMLPNYLDWLSNSVAPYLSERFGVDPSVLEVDRLKNVISSHWRETGGVIRNAVQTISKSGVMIFEWVANLLLVPIIAFYLLRDWDHIVAYVDDLLPRSIQPTCAQIASEADGVLGAFLRGQLTVMLALSVLYAAGLSIVGVDFALLIGLIAGLVSFVPYLGLIVGVIIATIAVLFQSHDFTQVLWVLGVFGLVQVIEGTILTPLLVGDKIGLHPVTVIFAVMAGGQLFGFFGILVALPVAAVLAVIMRHIRASYKQSQIYDISYTPSPEREIILTSKDKA</sequence>
<feature type="transmembrane region" description="Helical" evidence="6">
    <location>
        <begin position="219"/>
        <end position="245"/>
    </location>
</feature>
<dbReference type="KEGG" id="tdu:QJT80_04815"/>
<comment type="similarity">
    <text evidence="2">Belongs to the autoinducer-2 exporter (AI-2E) (TC 2.A.86) family.</text>
</comment>
<proteinExistence type="inferred from homology"/>
<dbReference type="GO" id="GO:0005886">
    <property type="term" value="C:plasma membrane"/>
    <property type="evidence" value="ECO:0007669"/>
    <property type="project" value="UniProtKB-SubCell"/>
</dbReference>
<dbReference type="InterPro" id="IPR002549">
    <property type="entry name" value="AI-2E-like"/>
</dbReference>
<accession>A0AA95KGK4</accession>
<evidence type="ECO:0000256" key="4">
    <source>
        <dbReference type="ARBA" id="ARBA00022989"/>
    </source>
</evidence>
<dbReference type="PANTHER" id="PTHR21716:SF64">
    <property type="entry name" value="AI-2 TRANSPORT PROTEIN TQSA"/>
    <property type="match status" value="1"/>
</dbReference>
<comment type="subcellular location">
    <subcellularLocation>
        <location evidence="1">Membrane</location>
        <topology evidence="1">Multi-pass membrane protein</topology>
    </subcellularLocation>
</comment>
<evidence type="ECO:0000256" key="6">
    <source>
        <dbReference type="SAM" id="Phobius"/>
    </source>
</evidence>
<keyword evidence="3 6" id="KW-0812">Transmembrane</keyword>
<evidence type="ECO:0000256" key="3">
    <source>
        <dbReference type="ARBA" id="ARBA00022692"/>
    </source>
</evidence>
<feature type="transmembrane region" description="Helical" evidence="6">
    <location>
        <begin position="251"/>
        <end position="271"/>
    </location>
</feature>
<evidence type="ECO:0000313" key="7">
    <source>
        <dbReference type="EMBL" id="WGZ91801.1"/>
    </source>
</evidence>
<organism evidence="7">
    <name type="scientific">Candidatus Thiocaldithrix dubininis</name>
    <dbReference type="NCBI Taxonomy" id="3080823"/>
    <lineage>
        <taxon>Bacteria</taxon>
        <taxon>Pseudomonadati</taxon>
        <taxon>Pseudomonadota</taxon>
        <taxon>Gammaproteobacteria</taxon>
        <taxon>Thiotrichales</taxon>
        <taxon>Thiotrichaceae</taxon>
        <taxon>Candidatus Thiocaldithrix</taxon>
    </lineage>
</organism>
<dbReference type="EMBL" id="CP124755">
    <property type="protein sequence ID" value="WGZ91801.1"/>
    <property type="molecule type" value="Genomic_DNA"/>
</dbReference>
<evidence type="ECO:0000256" key="5">
    <source>
        <dbReference type="ARBA" id="ARBA00023136"/>
    </source>
</evidence>
<dbReference type="GO" id="GO:0055085">
    <property type="term" value="P:transmembrane transport"/>
    <property type="evidence" value="ECO:0007669"/>
    <property type="project" value="TreeGrafter"/>
</dbReference>
<evidence type="ECO:0000256" key="2">
    <source>
        <dbReference type="ARBA" id="ARBA00009773"/>
    </source>
</evidence>
<feature type="transmembrane region" description="Helical" evidence="6">
    <location>
        <begin position="65"/>
        <end position="87"/>
    </location>
</feature>
<feature type="transmembrane region" description="Helical" evidence="6">
    <location>
        <begin position="21"/>
        <end position="45"/>
    </location>
</feature>
<feature type="transmembrane region" description="Helical" evidence="6">
    <location>
        <begin position="313"/>
        <end position="341"/>
    </location>
</feature>
<gene>
    <name evidence="7" type="ORF">QJT80_04815</name>
</gene>
<dbReference type="PANTHER" id="PTHR21716">
    <property type="entry name" value="TRANSMEMBRANE PROTEIN"/>
    <property type="match status" value="1"/>
</dbReference>
<keyword evidence="5 6" id="KW-0472">Membrane</keyword>
<feature type="transmembrane region" description="Helical" evidence="6">
    <location>
        <begin position="278"/>
        <end position="301"/>
    </location>
</feature>
<reference evidence="7" key="1">
    <citation type="journal article" date="2023" name="Int. J. Mol. Sci.">
        <title>Metagenomics Revealed a New Genus 'Candidatus Thiocaldithrix dubininis' gen. nov., sp. nov. and a New Species 'Candidatus Thiothrix putei' sp. nov. in the Family Thiotrichaceae, Some Members of Which Have Traits of Both Na+- and H+-Motive Energetics.</title>
        <authorList>
            <person name="Ravin N.V."/>
            <person name="Muntyan M.S."/>
            <person name="Smolyakov D.D."/>
            <person name="Rudenko T.S."/>
            <person name="Beletsky A.V."/>
            <person name="Mardanov A.V."/>
            <person name="Grabovich M.Y."/>
        </authorList>
    </citation>
    <scope>NUCLEOTIDE SEQUENCE</scope>
    <source>
        <strain evidence="7">GKL-01</strain>
    </source>
</reference>
<name>A0AA95KGK4_9GAMM</name>
<dbReference type="Pfam" id="PF01594">
    <property type="entry name" value="AI-2E_transport"/>
    <property type="match status" value="1"/>
</dbReference>
<protein>
    <submittedName>
        <fullName evidence="7">AI-2E family transporter</fullName>
    </submittedName>
</protein>
<dbReference type="AlphaFoldDB" id="A0AA95KGK4"/>
<evidence type="ECO:0000256" key="1">
    <source>
        <dbReference type="ARBA" id="ARBA00004141"/>
    </source>
</evidence>
<keyword evidence="4 6" id="KW-1133">Transmembrane helix</keyword>
<reference evidence="7" key="2">
    <citation type="submission" date="2023-04" db="EMBL/GenBank/DDBJ databases">
        <authorList>
            <person name="Beletskiy A.V."/>
            <person name="Mardanov A.V."/>
            <person name="Ravin N.V."/>
        </authorList>
    </citation>
    <scope>NUCLEOTIDE SEQUENCE</scope>
    <source>
        <strain evidence="7">GKL-01</strain>
    </source>
</reference>
<dbReference type="Proteomes" id="UP001300672">
    <property type="component" value="Chromosome"/>
</dbReference>